<protein>
    <submittedName>
        <fullName evidence="3">Auxin efflux carrier</fullName>
    </submittedName>
</protein>
<reference evidence="3" key="1">
    <citation type="submission" date="2022-12" db="EMBL/GenBank/DDBJ databases">
        <authorList>
            <person name="Petersen C."/>
        </authorList>
    </citation>
    <scope>NUCLEOTIDE SEQUENCE</scope>
    <source>
        <strain evidence="3">IBT 21472</strain>
    </source>
</reference>
<accession>A0A9W9U777</accession>
<dbReference type="EMBL" id="JAPZBO010000002">
    <property type="protein sequence ID" value="KAJ5323390.1"/>
    <property type="molecule type" value="Genomic_DNA"/>
</dbReference>
<comment type="caution">
    <text evidence="3">The sequence shown here is derived from an EMBL/GenBank/DDBJ whole genome shotgun (WGS) entry which is preliminary data.</text>
</comment>
<evidence type="ECO:0000256" key="1">
    <source>
        <dbReference type="SAM" id="MobiDB-lite"/>
    </source>
</evidence>
<feature type="transmembrane region" description="Helical" evidence="2">
    <location>
        <begin position="316"/>
        <end position="336"/>
    </location>
</feature>
<keyword evidence="2" id="KW-0812">Transmembrane</keyword>
<sequence length="355" mass="39013">MQGCLSRSLVLFKHAIARGLRLIHDATINDFSGLGVKLLLPALIVVNLGQQDHLSTALNYFLSLVSDKFEDINLGILVMFPCAFSLTHIQPTSMDSPSMRTQQHSISLLAALTVFDSVGPLRLILRGREETPTPIERAQRYSFVCAVVSKAIDYVVGPKMRQDGPGSDLDHEKPRITPSTNDDELLTETTPLLPQRAQNARRALGSCIRSCNLLVCSFFPDSFEQHLLSPVGDIFADVVIGCTLLAALIGLVPALHRAFFARDDNRGSLPCMADDQFRFELTVADGDSKRILIWAMATLFVVRLVIWPALKDDPKLWFSMMLMPTGPLALVIFGLAELAHASKTEKMAIAKTSIG</sequence>
<dbReference type="AlphaFoldDB" id="A0A9W9U777"/>
<keyword evidence="2" id="KW-0472">Membrane</keyword>
<gene>
    <name evidence="3" type="ORF">N7476_001990</name>
</gene>
<feature type="transmembrane region" description="Helical" evidence="2">
    <location>
        <begin position="291"/>
        <end position="310"/>
    </location>
</feature>
<feature type="transmembrane region" description="Helical" evidence="2">
    <location>
        <begin position="234"/>
        <end position="256"/>
    </location>
</feature>
<organism evidence="3 4">
    <name type="scientific">Penicillium atrosanguineum</name>
    <dbReference type="NCBI Taxonomy" id="1132637"/>
    <lineage>
        <taxon>Eukaryota</taxon>
        <taxon>Fungi</taxon>
        <taxon>Dikarya</taxon>
        <taxon>Ascomycota</taxon>
        <taxon>Pezizomycotina</taxon>
        <taxon>Eurotiomycetes</taxon>
        <taxon>Eurotiomycetidae</taxon>
        <taxon>Eurotiales</taxon>
        <taxon>Aspergillaceae</taxon>
        <taxon>Penicillium</taxon>
    </lineage>
</organism>
<evidence type="ECO:0000256" key="2">
    <source>
        <dbReference type="SAM" id="Phobius"/>
    </source>
</evidence>
<keyword evidence="2" id="KW-1133">Transmembrane helix</keyword>
<keyword evidence="4" id="KW-1185">Reference proteome</keyword>
<reference evidence="3" key="2">
    <citation type="journal article" date="2023" name="IMA Fungus">
        <title>Comparative genomic study of the Penicillium genus elucidates a diverse pangenome and 15 lateral gene transfer events.</title>
        <authorList>
            <person name="Petersen C."/>
            <person name="Sorensen T."/>
            <person name="Nielsen M.R."/>
            <person name="Sondergaard T.E."/>
            <person name="Sorensen J.L."/>
            <person name="Fitzpatrick D.A."/>
            <person name="Frisvad J.C."/>
            <person name="Nielsen K.L."/>
        </authorList>
    </citation>
    <scope>NUCLEOTIDE SEQUENCE</scope>
    <source>
        <strain evidence="3">IBT 21472</strain>
    </source>
</reference>
<name>A0A9W9U777_9EURO</name>
<evidence type="ECO:0000313" key="4">
    <source>
        <dbReference type="Proteomes" id="UP001147746"/>
    </source>
</evidence>
<evidence type="ECO:0000313" key="3">
    <source>
        <dbReference type="EMBL" id="KAJ5323390.1"/>
    </source>
</evidence>
<dbReference type="Proteomes" id="UP001147746">
    <property type="component" value="Unassembled WGS sequence"/>
</dbReference>
<proteinExistence type="predicted"/>
<feature type="region of interest" description="Disordered" evidence="1">
    <location>
        <begin position="162"/>
        <end position="184"/>
    </location>
</feature>